<protein>
    <submittedName>
        <fullName evidence="2">Uncharacterized protein</fullName>
    </submittedName>
</protein>
<evidence type="ECO:0000313" key="3">
    <source>
        <dbReference type="Proteomes" id="UP000190744"/>
    </source>
</evidence>
<proteinExistence type="predicted"/>
<sequence length="358" mass="38276">MASGKRPLAPSAGPTHDNVGQPDMHQELVGTRPSHIPSVLVTDAASTLTGSRTRNHSFIACTFGLDANYPDPYLEVWFECAYHEQLPPPDPLDDPLAEAGHVDKDLDSQGYRSTHTGCAKFTSSDNASLRIIRLEDSDTEGKDLNARGTLHIQIDRLIPSSTMQERALEGIDTGDGWPAPRVENSSGVDHKITALLEDGSILLTNLHGPLAFLLFPASPDHLVPKADVAAQVVLVEKIVEVGEDFARRSVVGRPVRFGLKGIRVVVAAVVCTPGVPVLEPGSTNVGVLLVDIQDDIRERVLQLAGQTDARGSISDHDDPHLAVLVDRGFTALGGLNPGGSGIRVTDGHDGNEWMNFSA</sequence>
<evidence type="ECO:0000256" key="1">
    <source>
        <dbReference type="SAM" id="MobiDB-lite"/>
    </source>
</evidence>
<evidence type="ECO:0000313" key="2">
    <source>
        <dbReference type="EMBL" id="OOQ81611.1"/>
    </source>
</evidence>
<comment type="caution">
    <text evidence="2">The sequence shown here is derived from an EMBL/GenBank/DDBJ whole genome shotgun (WGS) entry which is preliminary data.</text>
</comment>
<accession>A0A1S9R861</accession>
<dbReference type="EMBL" id="LJBN01000242">
    <property type="protein sequence ID" value="OOQ81611.1"/>
    <property type="molecule type" value="Genomic_DNA"/>
</dbReference>
<organism evidence="2 3">
    <name type="scientific">Penicillium brasilianum</name>
    <dbReference type="NCBI Taxonomy" id="104259"/>
    <lineage>
        <taxon>Eukaryota</taxon>
        <taxon>Fungi</taxon>
        <taxon>Dikarya</taxon>
        <taxon>Ascomycota</taxon>
        <taxon>Pezizomycotina</taxon>
        <taxon>Eurotiomycetes</taxon>
        <taxon>Eurotiomycetidae</taxon>
        <taxon>Eurotiales</taxon>
        <taxon>Aspergillaceae</taxon>
        <taxon>Penicillium</taxon>
    </lineage>
</organism>
<dbReference type="Proteomes" id="UP000190744">
    <property type="component" value="Unassembled WGS sequence"/>
</dbReference>
<dbReference type="AlphaFoldDB" id="A0A1S9R861"/>
<reference evidence="3" key="1">
    <citation type="submission" date="2015-09" db="EMBL/GenBank/DDBJ databases">
        <authorList>
            <person name="Fill T.P."/>
            <person name="Baretta J.F."/>
            <person name="de Almeida L.G."/>
            <person name="Rocha M."/>
            <person name="de Souza D.H."/>
            <person name="Malavazi I."/>
            <person name="Cerdeira L.T."/>
            <person name="Hong H."/>
            <person name="Samborskyy M."/>
            <person name="de Vasconcelos A.T."/>
            <person name="Leadlay P."/>
            <person name="Rodrigues-Filho E."/>
        </authorList>
    </citation>
    <scope>NUCLEOTIDE SEQUENCE [LARGE SCALE GENOMIC DNA]</scope>
    <source>
        <strain evidence="3">LaBioMMi 136</strain>
    </source>
</reference>
<name>A0A1S9R861_PENBI</name>
<gene>
    <name evidence="2" type="ORF">PEBR_42241</name>
</gene>
<feature type="region of interest" description="Disordered" evidence="1">
    <location>
        <begin position="1"/>
        <end position="35"/>
    </location>
</feature>